<dbReference type="SUPFAM" id="SSF57716">
    <property type="entry name" value="Glucocorticoid receptor-like (DNA-binding domain)"/>
    <property type="match status" value="1"/>
</dbReference>
<dbReference type="Proteomes" id="UP000075809">
    <property type="component" value="Unassembled WGS sequence"/>
</dbReference>
<dbReference type="PROSITE" id="PS50950">
    <property type="entry name" value="ZF_THAP"/>
    <property type="match status" value="1"/>
</dbReference>
<keyword evidence="8" id="KW-1185">Reference proteome</keyword>
<feature type="domain" description="THAP-type" evidence="6">
    <location>
        <begin position="1"/>
        <end position="91"/>
    </location>
</feature>
<dbReference type="InterPro" id="IPR006612">
    <property type="entry name" value="THAP_Znf"/>
</dbReference>
<dbReference type="GO" id="GO:0043565">
    <property type="term" value="F:sequence-specific DNA binding"/>
    <property type="evidence" value="ECO:0007669"/>
    <property type="project" value="InterPro"/>
</dbReference>
<dbReference type="AlphaFoldDB" id="A0A151WX16"/>
<evidence type="ECO:0000259" key="6">
    <source>
        <dbReference type="PROSITE" id="PS50950"/>
    </source>
</evidence>
<dbReference type="SMART" id="SM00980">
    <property type="entry name" value="THAP"/>
    <property type="match status" value="1"/>
</dbReference>
<keyword evidence="2 5" id="KW-0863">Zinc-finger</keyword>
<dbReference type="Gene3D" id="6.20.210.20">
    <property type="entry name" value="THAP domain"/>
    <property type="match status" value="1"/>
</dbReference>
<reference evidence="7 8" key="1">
    <citation type="submission" date="2015-09" db="EMBL/GenBank/DDBJ databases">
        <title>Trachymyrmex zeteki WGS genome.</title>
        <authorList>
            <person name="Nygaard S."/>
            <person name="Hu H."/>
            <person name="Boomsma J."/>
            <person name="Zhang G."/>
        </authorList>
    </citation>
    <scope>NUCLEOTIDE SEQUENCE [LARGE SCALE GENOMIC DNA]</scope>
    <source>
        <strain evidence="7">Tzet28-1</strain>
        <tissue evidence="7">Whole body</tissue>
    </source>
</reference>
<keyword evidence="4 5" id="KW-0238">DNA-binding</keyword>
<organism evidence="7 8">
    <name type="scientific">Mycetomoellerius zeteki</name>
    <dbReference type="NCBI Taxonomy" id="64791"/>
    <lineage>
        <taxon>Eukaryota</taxon>
        <taxon>Metazoa</taxon>
        <taxon>Ecdysozoa</taxon>
        <taxon>Arthropoda</taxon>
        <taxon>Hexapoda</taxon>
        <taxon>Insecta</taxon>
        <taxon>Pterygota</taxon>
        <taxon>Neoptera</taxon>
        <taxon>Endopterygota</taxon>
        <taxon>Hymenoptera</taxon>
        <taxon>Apocrita</taxon>
        <taxon>Aculeata</taxon>
        <taxon>Formicoidea</taxon>
        <taxon>Formicidae</taxon>
        <taxon>Myrmicinae</taxon>
        <taxon>Mycetomoellerius</taxon>
    </lineage>
</organism>
<keyword evidence="1" id="KW-0479">Metal-binding</keyword>
<dbReference type="GO" id="GO:0008270">
    <property type="term" value="F:zinc ion binding"/>
    <property type="evidence" value="ECO:0007669"/>
    <property type="project" value="UniProtKB-KW"/>
</dbReference>
<dbReference type="Pfam" id="PF05485">
    <property type="entry name" value="THAP"/>
    <property type="match status" value="1"/>
</dbReference>
<dbReference type="STRING" id="64791.A0A151WX16"/>
<protein>
    <recommendedName>
        <fullName evidence="6">THAP-type domain-containing protein</fullName>
    </recommendedName>
</protein>
<sequence>MTCVVKGCGNYSSKTKKTAGSRIKYFTFPKNPEIAEEWHKACGKDVNFQTARICSKHFDDACFVKPLQQQILNYSPPRGKKLHWNAVPTLHFPLLASNISEDAFDKAVYPLLYDNASSTAEAFYTAESPPVSITDTFHEEMSPQMSNNAMLTTAEESGVVSSPVSADNSMSVKTFLVPSSVSSNALSVTNNGALSFPKMQVLSNGLLIDYVIIGYSHSQRLNCTFTNIILYFQRRYSTRERCN</sequence>
<dbReference type="InterPro" id="IPR026516">
    <property type="entry name" value="THAP1/10"/>
</dbReference>
<accession>A0A151WX16</accession>
<dbReference type="SMART" id="SM00692">
    <property type="entry name" value="DM3"/>
    <property type="match status" value="1"/>
</dbReference>
<dbReference type="EMBL" id="KQ982680">
    <property type="protein sequence ID" value="KYQ52388.1"/>
    <property type="molecule type" value="Genomic_DNA"/>
</dbReference>
<keyword evidence="3" id="KW-0862">Zinc</keyword>
<dbReference type="PANTHER" id="PTHR46600">
    <property type="entry name" value="THAP DOMAIN-CONTAINING"/>
    <property type="match status" value="1"/>
</dbReference>
<evidence type="ECO:0000256" key="2">
    <source>
        <dbReference type="ARBA" id="ARBA00022771"/>
    </source>
</evidence>
<evidence type="ECO:0000256" key="5">
    <source>
        <dbReference type="PROSITE-ProRule" id="PRU00309"/>
    </source>
</evidence>
<evidence type="ECO:0000256" key="1">
    <source>
        <dbReference type="ARBA" id="ARBA00022723"/>
    </source>
</evidence>
<name>A0A151WX16_9HYME</name>
<evidence type="ECO:0000313" key="8">
    <source>
        <dbReference type="Proteomes" id="UP000075809"/>
    </source>
</evidence>
<evidence type="ECO:0000256" key="3">
    <source>
        <dbReference type="ARBA" id="ARBA00022833"/>
    </source>
</evidence>
<gene>
    <name evidence="7" type="ORF">ALC60_08494</name>
</gene>
<proteinExistence type="predicted"/>
<evidence type="ECO:0000256" key="4">
    <source>
        <dbReference type="ARBA" id="ARBA00023125"/>
    </source>
</evidence>
<dbReference type="InterPro" id="IPR038441">
    <property type="entry name" value="THAP_Znf_sf"/>
</dbReference>
<evidence type="ECO:0000313" key="7">
    <source>
        <dbReference type="EMBL" id="KYQ52388.1"/>
    </source>
</evidence>
<dbReference type="PANTHER" id="PTHR46600:SF11">
    <property type="entry name" value="THAP DOMAIN-CONTAINING PROTEIN 10"/>
    <property type="match status" value="1"/>
</dbReference>